<gene>
    <name evidence="2" type="ORF">PMIN01_08146</name>
</gene>
<dbReference type="EMBL" id="WJXW01000008">
    <property type="protein sequence ID" value="KAF9733803.1"/>
    <property type="molecule type" value="Genomic_DNA"/>
</dbReference>
<accession>A0A9P6GEG3</accession>
<dbReference type="SUPFAM" id="SSF53254">
    <property type="entry name" value="Phosphoglycerate mutase-like"/>
    <property type="match status" value="1"/>
</dbReference>
<dbReference type="PANTHER" id="PTHR48100">
    <property type="entry name" value="BROAD-SPECIFICITY PHOSPHATASE YOR283W-RELATED"/>
    <property type="match status" value="1"/>
</dbReference>
<keyword evidence="3" id="KW-1185">Reference proteome</keyword>
<proteinExistence type="predicted"/>
<dbReference type="Pfam" id="PF00300">
    <property type="entry name" value="His_Phos_1"/>
    <property type="match status" value="1"/>
</dbReference>
<sequence length="195" mass="21209">MDVVIFCSLLANFVGLSCRGRNSSPTVAKSMWRDARWPVGAVAATSRSVLMLLTSSIDALTPRVIIFRHGETEWAKSGRFTGSTEIELTQVGVAQVSSAAARLVGAGRLLDPFRLVHVFVSPRVRAVKTFELLLPASGVVAEVTYTEDITKWGYGDYEGLKDEEIRLLSKKRGLGVEREGDIWSGGCEGGEYVVT</sequence>
<organism evidence="2 3">
    <name type="scientific">Paraphaeosphaeria minitans</name>
    <dbReference type="NCBI Taxonomy" id="565426"/>
    <lineage>
        <taxon>Eukaryota</taxon>
        <taxon>Fungi</taxon>
        <taxon>Dikarya</taxon>
        <taxon>Ascomycota</taxon>
        <taxon>Pezizomycotina</taxon>
        <taxon>Dothideomycetes</taxon>
        <taxon>Pleosporomycetidae</taxon>
        <taxon>Pleosporales</taxon>
        <taxon>Massarineae</taxon>
        <taxon>Didymosphaeriaceae</taxon>
        <taxon>Paraphaeosphaeria</taxon>
    </lineage>
</organism>
<dbReference type="SMART" id="SM00855">
    <property type="entry name" value="PGAM"/>
    <property type="match status" value="1"/>
</dbReference>
<reference evidence="2" key="1">
    <citation type="journal article" date="2020" name="Mol. Plant Microbe Interact.">
        <title>Genome Sequence of the Biocontrol Agent Coniothyrium minitans strain Conio (IMI 134523).</title>
        <authorList>
            <person name="Patel D."/>
            <person name="Shittu T.A."/>
            <person name="Baroncelli R."/>
            <person name="Muthumeenakshi S."/>
            <person name="Osborne T.H."/>
            <person name="Janganan T.K."/>
            <person name="Sreenivasaprasad S."/>
        </authorList>
    </citation>
    <scope>NUCLEOTIDE SEQUENCE</scope>
    <source>
        <strain evidence="2">Conio</strain>
    </source>
</reference>
<dbReference type="AlphaFoldDB" id="A0A9P6GEG3"/>
<dbReference type="CDD" id="cd07067">
    <property type="entry name" value="HP_PGM_like"/>
    <property type="match status" value="1"/>
</dbReference>
<comment type="caution">
    <text evidence="2">The sequence shown here is derived from an EMBL/GenBank/DDBJ whole genome shotgun (WGS) entry which is preliminary data.</text>
</comment>
<dbReference type="GO" id="GO:0046390">
    <property type="term" value="P:ribose phosphate biosynthetic process"/>
    <property type="evidence" value="ECO:0007669"/>
    <property type="project" value="TreeGrafter"/>
</dbReference>
<dbReference type="PANTHER" id="PTHR48100:SF15">
    <property type="entry name" value="SEDOHEPTULOSE 1,7-BISPHOSPHATASE"/>
    <property type="match status" value="1"/>
</dbReference>
<dbReference type="InterPro" id="IPR029033">
    <property type="entry name" value="His_PPase_superfam"/>
</dbReference>
<dbReference type="GO" id="GO:0050278">
    <property type="term" value="F:sedoheptulose-bisphosphatase activity"/>
    <property type="evidence" value="ECO:0007669"/>
    <property type="project" value="TreeGrafter"/>
</dbReference>
<name>A0A9P6GEG3_9PLEO</name>
<dbReference type="Gene3D" id="3.40.50.1240">
    <property type="entry name" value="Phosphoglycerate mutase-like"/>
    <property type="match status" value="1"/>
</dbReference>
<dbReference type="InterPro" id="IPR013078">
    <property type="entry name" value="His_Pase_superF_clade-1"/>
</dbReference>
<protein>
    <submittedName>
        <fullName evidence="2">Phosphoglycerate mutase</fullName>
    </submittedName>
</protein>
<evidence type="ECO:0000256" key="1">
    <source>
        <dbReference type="PIRSR" id="PIRSR613078-2"/>
    </source>
</evidence>
<feature type="binding site" evidence="1">
    <location>
        <begin position="81"/>
        <end position="82"/>
    </location>
    <ligand>
        <name>substrate</name>
    </ligand>
</feature>
<dbReference type="InterPro" id="IPR050275">
    <property type="entry name" value="PGM_Phosphatase"/>
</dbReference>
<evidence type="ECO:0000313" key="3">
    <source>
        <dbReference type="Proteomes" id="UP000756921"/>
    </source>
</evidence>
<feature type="binding site" evidence="1">
    <location>
        <position position="125"/>
    </location>
    <ligand>
        <name>substrate</name>
    </ligand>
</feature>
<dbReference type="OrthoDB" id="4818801at2759"/>
<dbReference type="Proteomes" id="UP000756921">
    <property type="component" value="Unassembled WGS sequence"/>
</dbReference>
<evidence type="ECO:0000313" key="2">
    <source>
        <dbReference type="EMBL" id="KAF9733803.1"/>
    </source>
</evidence>